<feature type="region of interest" description="Disordered" evidence="14">
    <location>
        <begin position="591"/>
        <end position="645"/>
    </location>
</feature>
<dbReference type="InterPro" id="IPR036388">
    <property type="entry name" value="WH-like_DNA-bd_sf"/>
</dbReference>
<dbReference type="SMART" id="SM00487">
    <property type="entry name" value="DEXDc"/>
    <property type="match status" value="1"/>
</dbReference>
<feature type="compositionally biased region" description="Polar residues" evidence="14">
    <location>
        <begin position="1345"/>
        <end position="1363"/>
    </location>
</feature>
<dbReference type="SUPFAM" id="SSF47819">
    <property type="entry name" value="HRDC-like"/>
    <property type="match status" value="1"/>
</dbReference>
<dbReference type="Gene3D" id="1.10.10.10">
    <property type="entry name" value="Winged helix-like DNA-binding domain superfamily/Winged helix DNA-binding domain"/>
    <property type="match status" value="1"/>
</dbReference>
<dbReference type="PROSITE" id="PS51192">
    <property type="entry name" value="HELICASE_ATP_BIND_1"/>
    <property type="match status" value="1"/>
</dbReference>
<dbReference type="PANTHER" id="PTHR13710:SF153">
    <property type="entry name" value="RECQ-LIKE DNA HELICASE BLM"/>
    <property type="match status" value="1"/>
</dbReference>
<feature type="region of interest" description="Disordered" evidence="14">
    <location>
        <begin position="734"/>
        <end position="785"/>
    </location>
</feature>
<dbReference type="GO" id="GO:0009378">
    <property type="term" value="F:four-way junction helicase activity"/>
    <property type="evidence" value="ECO:0007669"/>
    <property type="project" value="TreeGrafter"/>
</dbReference>
<feature type="compositionally biased region" description="Basic residues" evidence="14">
    <location>
        <begin position="760"/>
        <end position="775"/>
    </location>
</feature>
<feature type="compositionally biased region" description="Basic and acidic residues" evidence="14">
    <location>
        <begin position="120"/>
        <end position="130"/>
    </location>
</feature>
<sequence length="1689" mass="189506">MTINNLSQHLSWLLSAKPHIPAHTGEPNARLQTSPSRTQQSTEHTVASFGSQRNDVGLQDQENRLGDQSQALGAPESGGGQVNQLESMARLRVTPNSASKSQLAAVTGTGNSAKPTARRQTSEDNKERSVIPRTPDIHAAIHLNRRTREDDRPHVDSIDLTEAVGSPTQIMSIRQSAARAGRKRKSSEFEMDSRSTVSGNPTKYLAFEHARATEFTSIDDIVEPPPPYSTVAQAPEIFHAEETTPPPSSSVPGSIEEPFFDRNFDAMGRLTPKTKQVPGLRPRHASSESEFEDQGQIDNSRHARILDPIYQSPTITRGATRKRVVVDSEDEEGVTDATHRNGRRGCNILDVKGIKHLGQREKEYSSDIPSTPRRCLLDRNVTKSPTDRSFPVSSPAKESSRTPRKRRSPTKSPSSRPIIQVTRQESSQIELDATEEHIFAKFNSLTEKHLSECVKNIKERIDNYQEIFWTYDGEAPADVLQDFKLWEQKLEACTSLLPLREELRIAIDHENELKQRLFTLIKARPSDNEALGPIKAEVKAFKRTLAQLKVDIVQQFKTSGMSEDLMMDDSLHEEETPNSPAVVKSTQYQSLQDSPSSMPIPGSSTIPQTQIGSHNNMAPQKRLRDVQRPVTQADHPKPGDGRLKNHPATEAEFTNAGANQVLQSERRKSHEMHACDNSRQEAEENFFGDDDEEEGIFSTVMGMPPARSEGQDDFYGFCEDDDEMLEAAAALDHDPSITESPRGPSCHRSILGTTSGNKMLPKKRISSSPAKRPRQHLSMAGPDMQHPWSADVRTALLDRFHLRGFRANQLPTINTTLNGKDAFVLMPTGGGKSLCYQLPSIVTSGKTRGVTVVISPLLSLMEDQVQHLQALNIQAFVLNSESSMEERQHIMTALRGPRVEEFIQLLYVTPEMLSKSQSMVNAFRTLHSRNRLARIVIDEAHCVSQWGHDFRPDYKLLGEIRQQFLGVPVMALTATATANVKVDVMHNLGMTGCAVFTSSFNRPGLHYEVRQKGKEKDVLDSIANIINNNYPLQSGIVYCLSRKKCELVAQKLEEEYGIRAHHYHAGLDADLKRTVQRKWQEGRYSVIVATIAFGMGIDKANVRFVIHHTIPKSLEGYYQETGRAGRDSKRSGCYLFYGYRDTRVLRDMIDQGDGNWEQKERQREMLRNMVQFCENRSDCRRVQLLAYFGETFRQEDCNGACDNCLSESTFQMQDFTDFAASAMRLVKRLQDDRVTLLHCVDILRGSKNKKITQERHDQLEEYGVGRDLDRGDVERLFYRLLSEDALQERNVVNKAGFPIQYIFPGRRCGEVLDGKQRLKLQVRVSPRTKSKLPISKPPRTGKTGGSTAQQGHPLSTNVSSPVQAASERRNVRRPNNDPSRASSDDDDDDEAFGPIRIQGHRKMRSDRRQASLGVPITVDQKMADLDDVHRMVLEDFMHHAKQMCRKILIEKSLRSVPFTDTTLREFAINLPDSVDEMKQIAGVDEQKVDFHGSKFLPLIKNARKLYEQLSGEQEQLQDPNHENVINLISEDEDRTTESEEHSEVSCSSDIDQEFERRGLPSQQDGSTTDDEEPEHRSQYFDRRPPEVHAFNSQLAITKQRREQDVGKKGKTAASRASGRGGGTAGQRRKSSYRGGYTRSKSFGSDFKQSRGNKSAPRRRASGSRNSSRGSRAGGAGGSRGRGGIAMMPV</sequence>
<dbReference type="GO" id="GO:0005634">
    <property type="term" value="C:nucleus"/>
    <property type="evidence" value="ECO:0007669"/>
    <property type="project" value="UniProtKB-SubCell"/>
</dbReference>
<feature type="compositionally biased region" description="Polar residues" evidence="14">
    <location>
        <begin position="30"/>
        <end position="54"/>
    </location>
</feature>
<feature type="region of interest" description="Disordered" evidence="14">
    <location>
        <begin position="19"/>
        <end position="54"/>
    </location>
</feature>
<dbReference type="InterPro" id="IPR001650">
    <property type="entry name" value="Helicase_C-like"/>
</dbReference>
<keyword evidence="19" id="KW-1185">Reference proteome</keyword>
<evidence type="ECO:0000256" key="5">
    <source>
        <dbReference type="ARBA" id="ARBA00022801"/>
    </source>
</evidence>
<dbReference type="Pfam" id="PF16124">
    <property type="entry name" value="RecQ_Zn_bind"/>
    <property type="match status" value="1"/>
</dbReference>
<keyword evidence="8" id="KW-0238">DNA-binding</keyword>
<feature type="region of interest" description="Disordered" evidence="14">
    <location>
        <begin position="1322"/>
        <end position="1409"/>
    </location>
</feature>
<evidence type="ECO:0000256" key="8">
    <source>
        <dbReference type="ARBA" id="ARBA00023125"/>
    </source>
</evidence>
<keyword evidence="3" id="KW-0547">Nucleotide-binding</keyword>
<feature type="region of interest" description="Disordered" evidence="14">
    <location>
        <begin position="177"/>
        <end position="199"/>
    </location>
</feature>
<feature type="compositionally biased region" description="Gly residues" evidence="14">
    <location>
        <begin position="1671"/>
        <end position="1683"/>
    </location>
</feature>
<feature type="region of interest" description="Disordered" evidence="14">
    <location>
        <begin position="360"/>
        <end position="427"/>
    </location>
</feature>
<dbReference type="EC" id="5.6.2.4" evidence="13"/>
<dbReference type="PROSITE" id="PS00690">
    <property type="entry name" value="DEAH_ATP_HELICASE"/>
    <property type="match status" value="1"/>
</dbReference>
<evidence type="ECO:0000256" key="13">
    <source>
        <dbReference type="ARBA" id="ARBA00034808"/>
    </source>
</evidence>
<dbReference type="GO" id="GO:0000724">
    <property type="term" value="P:double-strand break repair via homologous recombination"/>
    <property type="evidence" value="ECO:0007669"/>
    <property type="project" value="TreeGrafter"/>
</dbReference>
<feature type="compositionally biased region" description="Basic and acidic residues" evidence="14">
    <location>
        <begin position="634"/>
        <end position="645"/>
    </location>
</feature>
<feature type="region of interest" description="Disordered" evidence="14">
    <location>
        <begin position="272"/>
        <end position="302"/>
    </location>
</feature>
<dbReference type="Gene3D" id="1.10.150.80">
    <property type="entry name" value="HRDC domain"/>
    <property type="match status" value="1"/>
</dbReference>
<keyword evidence="6" id="KW-0347">Helicase</keyword>
<keyword evidence="9" id="KW-0234">DNA repair</keyword>
<dbReference type="InterPro" id="IPR002121">
    <property type="entry name" value="HRDC_dom"/>
</dbReference>
<dbReference type="InterPro" id="IPR027417">
    <property type="entry name" value="P-loop_NTPase"/>
</dbReference>
<dbReference type="FunFam" id="1.10.10.10:FF:000495">
    <property type="entry name" value="RecQ family helicase MusN"/>
    <property type="match status" value="1"/>
</dbReference>
<feature type="region of interest" description="Disordered" evidence="14">
    <location>
        <begin position="94"/>
        <end position="130"/>
    </location>
</feature>
<keyword evidence="4" id="KW-0227">DNA damage</keyword>
<dbReference type="Proteomes" id="UP000800092">
    <property type="component" value="Unassembled WGS sequence"/>
</dbReference>
<dbReference type="NCBIfam" id="TIGR00614">
    <property type="entry name" value="recQ_fam"/>
    <property type="match status" value="1"/>
</dbReference>
<name>A0A6A6HH51_VIRVR</name>
<evidence type="ECO:0000256" key="3">
    <source>
        <dbReference type="ARBA" id="ARBA00022741"/>
    </source>
</evidence>
<organism evidence="18 19">
    <name type="scientific">Viridothelium virens</name>
    <name type="common">Speckled blister lichen</name>
    <name type="synonym">Trypethelium virens</name>
    <dbReference type="NCBI Taxonomy" id="1048519"/>
    <lineage>
        <taxon>Eukaryota</taxon>
        <taxon>Fungi</taxon>
        <taxon>Dikarya</taxon>
        <taxon>Ascomycota</taxon>
        <taxon>Pezizomycotina</taxon>
        <taxon>Dothideomycetes</taxon>
        <taxon>Dothideomycetes incertae sedis</taxon>
        <taxon>Trypetheliales</taxon>
        <taxon>Trypetheliaceae</taxon>
        <taxon>Viridothelium</taxon>
    </lineage>
</organism>
<accession>A0A6A6HH51</accession>
<dbReference type="FunFam" id="3.40.50.300:FF:000537">
    <property type="entry name" value="Bloom syndrome RecQ-like helicase"/>
    <property type="match status" value="1"/>
</dbReference>
<evidence type="ECO:0000256" key="2">
    <source>
        <dbReference type="ARBA" id="ARBA00005446"/>
    </source>
</evidence>
<evidence type="ECO:0000256" key="11">
    <source>
        <dbReference type="ARBA" id="ARBA00023242"/>
    </source>
</evidence>
<dbReference type="InterPro" id="IPR044876">
    <property type="entry name" value="HRDC_dom_sf"/>
</dbReference>
<dbReference type="GO" id="GO:0043138">
    <property type="term" value="F:3'-5' DNA helicase activity"/>
    <property type="evidence" value="ECO:0007669"/>
    <property type="project" value="UniProtKB-EC"/>
</dbReference>
<dbReference type="GO" id="GO:0006260">
    <property type="term" value="P:DNA replication"/>
    <property type="evidence" value="ECO:0007669"/>
    <property type="project" value="InterPro"/>
</dbReference>
<dbReference type="GO" id="GO:0005737">
    <property type="term" value="C:cytoplasm"/>
    <property type="evidence" value="ECO:0007669"/>
    <property type="project" value="TreeGrafter"/>
</dbReference>
<keyword evidence="7" id="KW-0067">ATP-binding</keyword>
<feature type="region of interest" description="Disordered" evidence="14">
    <location>
        <begin position="1531"/>
        <end position="1689"/>
    </location>
</feature>
<dbReference type="PROSITE" id="PS50967">
    <property type="entry name" value="HRDC"/>
    <property type="match status" value="1"/>
</dbReference>
<evidence type="ECO:0000259" key="15">
    <source>
        <dbReference type="PROSITE" id="PS50967"/>
    </source>
</evidence>
<dbReference type="InterPro" id="IPR018982">
    <property type="entry name" value="RQC_domain"/>
</dbReference>
<keyword evidence="10" id="KW-0413">Isomerase</keyword>
<evidence type="ECO:0000256" key="9">
    <source>
        <dbReference type="ARBA" id="ARBA00023204"/>
    </source>
</evidence>
<dbReference type="SUPFAM" id="SSF52540">
    <property type="entry name" value="P-loop containing nucleoside triphosphate hydrolases"/>
    <property type="match status" value="2"/>
</dbReference>
<evidence type="ECO:0000256" key="14">
    <source>
        <dbReference type="SAM" id="MobiDB-lite"/>
    </source>
</evidence>
<feature type="domain" description="HRDC" evidence="15">
    <location>
        <begin position="1426"/>
        <end position="1509"/>
    </location>
</feature>
<dbReference type="GO" id="GO:0005524">
    <property type="term" value="F:ATP binding"/>
    <property type="evidence" value="ECO:0007669"/>
    <property type="project" value="UniProtKB-KW"/>
</dbReference>
<dbReference type="InterPro" id="IPR011545">
    <property type="entry name" value="DEAD/DEAH_box_helicase_dom"/>
</dbReference>
<evidence type="ECO:0000256" key="7">
    <source>
        <dbReference type="ARBA" id="ARBA00022840"/>
    </source>
</evidence>
<keyword evidence="5" id="KW-0378">Hydrolase</keyword>
<reference evidence="18" key="1">
    <citation type="journal article" date="2020" name="Stud. Mycol.">
        <title>101 Dothideomycetes genomes: a test case for predicting lifestyles and emergence of pathogens.</title>
        <authorList>
            <person name="Haridas S."/>
            <person name="Albert R."/>
            <person name="Binder M."/>
            <person name="Bloem J."/>
            <person name="Labutti K."/>
            <person name="Salamov A."/>
            <person name="Andreopoulos B."/>
            <person name="Baker S."/>
            <person name="Barry K."/>
            <person name="Bills G."/>
            <person name="Bluhm B."/>
            <person name="Cannon C."/>
            <person name="Castanera R."/>
            <person name="Culley D."/>
            <person name="Daum C."/>
            <person name="Ezra D."/>
            <person name="Gonzalez J."/>
            <person name="Henrissat B."/>
            <person name="Kuo A."/>
            <person name="Liang C."/>
            <person name="Lipzen A."/>
            <person name="Lutzoni F."/>
            <person name="Magnuson J."/>
            <person name="Mondo S."/>
            <person name="Nolan M."/>
            <person name="Ohm R."/>
            <person name="Pangilinan J."/>
            <person name="Park H.-J."/>
            <person name="Ramirez L."/>
            <person name="Alfaro M."/>
            <person name="Sun H."/>
            <person name="Tritt A."/>
            <person name="Yoshinaga Y."/>
            <person name="Zwiers L.-H."/>
            <person name="Turgeon B."/>
            <person name="Goodwin S."/>
            <person name="Spatafora J."/>
            <person name="Crous P."/>
            <person name="Grigoriev I."/>
        </authorList>
    </citation>
    <scope>NUCLEOTIDE SEQUENCE</scope>
    <source>
        <strain evidence="18">Tuck. ex Michener</strain>
    </source>
</reference>
<dbReference type="Pfam" id="PF00270">
    <property type="entry name" value="DEAD"/>
    <property type="match status" value="1"/>
</dbReference>
<dbReference type="EMBL" id="ML991780">
    <property type="protein sequence ID" value="KAF2237454.1"/>
    <property type="molecule type" value="Genomic_DNA"/>
</dbReference>
<dbReference type="CDD" id="cd18794">
    <property type="entry name" value="SF2_C_RecQ"/>
    <property type="match status" value="1"/>
</dbReference>
<evidence type="ECO:0000256" key="1">
    <source>
        <dbReference type="ARBA" id="ARBA00004123"/>
    </source>
</evidence>
<feature type="compositionally biased region" description="Polar residues" evidence="14">
    <location>
        <begin position="94"/>
        <end position="114"/>
    </location>
</feature>
<dbReference type="Gene3D" id="3.40.50.300">
    <property type="entry name" value="P-loop containing nucleotide triphosphate hydrolases"/>
    <property type="match status" value="2"/>
</dbReference>
<dbReference type="CDD" id="cd17920">
    <property type="entry name" value="DEXHc_RecQ"/>
    <property type="match status" value="1"/>
</dbReference>
<feature type="compositionally biased region" description="Basic and acidic residues" evidence="14">
    <location>
        <begin position="1573"/>
        <end position="1586"/>
    </location>
</feature>
<evidence type="ECO:0000313" key="19">
    <source>
        <dbReference type="Proteomes" id="UP000800092"/>
    </source>
</evidence>
<dbReference type="OrthoDB" id="10261556at2759"/>
<comment type="similarity">
    <text evidence="2">Belongs to the helicase family. RecQ subfamily.</text>
</comment>
<dbReference type="Pfam" id="PF09382">
    <property type="entry name" value="RQC"/>
    <property type="match status" value="1"/>
</dbReference>
<evidence type="ECO:0000256" key="12">
    <source>
        <dbReference type="ARBA" id="ARBA00034617"/>
    </source>
</evidence>
<dbReference type="Pfam" id="PF00570">
    <property type="entry name" value="HRDC"/>
    <property type="match status" value="1"/>
</dbReference>
<dbReference type="InterPro" id="IPR032284">
    <property type="entry name" value="RecQ_Zn-bd"/>
</dbReference>
<comment type="catalytic activity">
    <reaction evidence="12">
        <text>Couples ATP hydrolysis with the unwinding of duplex DNA by translocating in the 3'-5' direction.</text>
        <dbReference type="EC" id="5.6.2.4"/>
    </reaction>
</comment>
<evidence type="ECO:0000256" key="10">
    <source>
        <dbReference type="ARBA" id="ARBA00023235"/>
    </source>
</evidence>
<gene>
    <name evidence="18" type="ORF">EV356DRAFT_462310</name>
</gene>
<evidence type="ECO:0000259" key="17">
    <source>
        <dbReference type="PROSITE" id="PS51194"/>
    </source>
</evidence>
<feature type="domain" description="Helicase ATP-binding" evidence="16">
    <location>
        <begin position="813"/>
        <end position="994"/>
    </location>
</feature>
<dbReference type="SMART" id="SM00956">
    <property type="entry name" value="RQC"/>
    <property type="match status" value="1"/>
</dbReference>
<keyword evidence="11" id="KW-0539">Nucleus</keyword>
<dbReference type="SMART" id="SM00490">
    <property type="entry name" value="HELICc"/>
    <property type="match status" value="1"/>
</dbReference>
<dbReference type="GO" id="GO:0016787">
    <property type="term" value="F:hydrolase activity"/>
    <property type="evidence" value="ECO:0007669"/>
    <property type="project" value="UniProtKB-KW"/>
</dbReference>
<evidence type="ECO:0000256" key="6">
    <source>
        <dbReference type="ARBA" id="ARBA00022806"/>
    </source>
</evidence>
<dbReference type="GO" id="GO:0003677">
    <property type="term" value="F:DNA binding"/>
    <property type="evidence" value="ECO:0007669"/>
    <property type="project" value="UniProtKB-KW"/>
</dbReference>
<dbReference type="Pfam" id="PF00271">
    <property type="entry name" value="Helicase_C"/>
    <property type="match status" value="1"/>
</dbReference>
<comment type="subcellular location">
    <subcellularLocation>
        <location evidence="1">Nucleus</location>
    </subcellularLocation>
</comment>
<dbReference type="InterPro" id="IPR004589">
    <property type="entry name" value="DNA_helicase_ATP-dep_RecQ"/>
</dbReference>
<feature type="compositionally biased region" description="Polar residues" evidence="14">
    <location>
        <begin position="591"/>
        <end position="618"/>
    </location>
</feature>
<evidence type="ECO:0000313" key="18">
    <source>
        <dbReference type="EMBL" id="KAF2237454.1"/>
    </source>
</evidence>
<evidence type="ECO:0000259" key="16">
    <source>
        <dbReference type="PROSITE" id="PS51192"/>
    </source>
</evidence>
<dbReference type="InterPro" id="IPR010997">
    <property type="entry name" value="HRDC-like_sf"/>
</dbReference>
<proteinExistence type="inferred from homology"/>
<dbReference type="GO" id="GO:0005694">
    <property type="term" value="C:chromosome"/>
    <property type="evidence" value="ECO:0007669"/>
    <property type="project" value="TreeGrafter"/>
</dbReference>
<dbReference type="InterPro" id="IPR002464">
    <property type="entry name" value="DNA/RNA_helicase_DEAH_CS"/>
</dbReference>
<evidence type="ECO:0000256" key="4">
    <source>
        <dbReference type="ARBA" id="ARBA00022763"/>
    </source>
</evidence>
<feature type="domain" description="Helicase C-terminal" evidence="17">
    <location>
        <begin position="1018"/>
        <end position="1167"/>
    </location>
</feature>
<protein>
    <recommendedName>
        <fullName evidence="13">DNA 3'-5' helicase</fullName>
        <ecNumber evidence="13">5.6.2.4</ecNumber>
    </recommendedName>
</protein>
<dbReference type="PROSITE" id="PS51194">
    <property type="entry name" value="HELICASE_CTER"/>
    <property type="match status" value="1"/>
</dbReference>
<dbReference type="PANTHER" id="PTHR13710">
    <property type="entry name" value="DNA HELICASE RECQ FAMILY MEMBER"/>
    <property type="match status" value="1"/>
</dbReference>
<dbReference type="InterPro" id="IPR014001">
    <property type="entry name" value="Helicase_ATP-bd"/>
</dbReference>
<dbReference type="FunFam" id="3.40.50.300:FF:001975">
    <property type="entry name" value="ATP-dependent DNA helicase"/>
    <property type="match status" value="1"/>
</dbReference>